<dbReference type="InterPro" id="IPR056937">
    <property type="entry name" value="YqbQ/XkdQ"/>
</dbReference>
<organism evidence="2 3">
    <name type="scientific">Bacillus velezensis</name>
    <dbReference type="NCBI Taxonomy" id="492670"/>
    <lineage>
        <taxon>Bacteria</taxon>
        <taxon>Bacillati</taxon>
        <taxon>Bacillota</taxon>
        <taxon>Bacilli</taxon>
        <taxon>Bacillales</taxon>
        <taxon>Bacillaceae</taxon>
        <taxon>Bacillus</taxon>
        <taxon>Bacillus amyloliquefaciens group</taxon>
    </lineage>
</organism>
<proteinExistence type="predicted"/>
<gene>
    <name evidence="2" type="ORF">BACVE_000329</name>
</gene>
<dbReference type="EMBL" id="CP063687">
    <property type="protein sequence ID" value="QOY25401.1"/>
    <property type="molecule type" value="Genomic_DNA"/>
</dbReference>
<dbReference type="Proteomes" id="UP000587477">
    <property type="component" value="Chromosome"/>
</dbReference>
<feature type="domain" description="YqbQ/XkdQ" evidence="1">
    <location>
        <begin position="82"/>
        <end position="185"/>
    </location>
</feature>
<evidence type="ECO:0000313" key="3">
    <source>
        <dbReference type="Proteomes" id="UP000587477"/>
    </source>
</evidence>
<accession>A0A411A530</accession>
<reference evidence="3" key="1">
    <citation type="submission" date="2020-10" db="EMBL/GenBank/DDBJ databases">
        <title>Complete genome sequence of Bacillus velezensis NST6.</title>
        <authorList>
            <person name="Choi J."/>
        </authorList>
    </citation>
    <scope>NUCLEOTIDE SEQUENCE [LARGE SCALE GENOMIC DNA]</scope>
    <source>
        <strain evidence="3">NST6</strain>
    </source>
</reference>
<protein>
    <recommendedName>
        <fullName evidence="1">YqbQ/XkdQ domain-containing protein</fullName>
    </recommendedName>
</protein>
<evidence type="ECO:0000313" key="2">
    <source>
        <dbReference type="EMBL" id="QOY25401.1"/>
    </source>
</evidence>
<evidence type="ECO:0000259" key="1">
    <source>
        <dbReference type="Pfam" id="PF24032"/>
    </source>
</evidence>
<name>A0A411A530_BACVE</name>
<sequence length="219" mass="24867">MKNAKREQAFTIYQSHKGRITNRALAGKSGVSARTIGRWKKEGRWDEALNKNAESGGKNTPGEGDELNERQRLFCLYYVKSFNDTSLYDMMLKALKQTKSQTGRNYQLYSEKGRLGLREWPEPSDIWVLETGVNITGYQYSTSIDDTATRVVMRLQKDDKTVKASASDSAGMKTFGVLQYTETVSACFILPLLTVRERERLGMSLPSIIKIICSRTIWI</sequence>
<dbReference type="AlphaFoldDB" id="A0A411A530"/>
<dbReference type="Pfam" id="PF24032">
    <property type="entry name" value="YQBQ"/>
    <property type="match status" value="1"/>
</dbReference>